<dbReference type="PANTHER" id="PTHR47810">
    <property type="entry name" value="DNA LIGASE"/>
    <property type="match status" value="1"/>
</dbReference>
<keyword evidence="3 7" id="KW-0227">DNA damage</keyword>
<evidence type="ECO:0000256" key="8">
    <source>
        <dbReference type="SAM" id="SignalP"/>
    </source>
</evidence>
<dbReference type="RefSeq" id="WP_215377228.1">
    <property type="nucleotide sequence ID" value="NZ_JAGTIS010000009.1"/>
</dbReference>
<keyword evidence="11" id="KW-1185">Reference proteome</keyword>
<dbReference type="Gene3D" id="1.10.150.20">
    <property type="entry name" value="5' to 3' exonuclease, C-terminal subdomain"/>
    <property type="match status" value="1"/>
</dbReference>
<reference evidence="10 11" key="1">
    <citation type="submission" date="2021-04" db="EMBL/GenBank/DDBJ databases">
        <title>Pseudomonas boanensis sp. nov., a bacterium isolated from river water used for household purposes in Boane District, Mozambique.</title>
        <authorList>
            <person name="Nicklasson M."/>
            <person name="Martin-Rodriguez A.J."/>
            <person name="Thorell K."/>
            <person name="Neves L."/>
            <person name="Mussagy A."/>
            <person name="Rydberg H.A."/>
            <person name="Hernroth B."/>
            <person name="Svensson-Stadler L."/>
            <person name="Sjoling A."/>
        </authorList>
    </citation>
    <scope>NUCLEOTIDE SEQUENCE [LARGE SCALE GENOMIC DNA]</scope>
    <source>
        <strain evidence="10 11">DB1</strain>
    </source>
</reference>
<dbReference type="PROSITE" id="PS01056">
    <property type="entry name" value="DNA_LIGASE_N2"/>
    <property type="match status" value="1"/>
</dbReference>
<name>A0ABS5XJ80_9GAMM</name>
<dbReference type="PANTHER" id="PTHR47810:SF1">
    <property type="entry name" value="DNA LIGASE B"/>
    <property type="match status" value="1"/>
</dbReference>
<feature type="domain" description="NAD-dependent DNA ligase N-terminal" evidence="9">
    <location>
        <begin position="28"/>
        <end position="427"/>
    </location>
</feature>
<keyword evidence="8" id="KW-0732">Signal</keyword>
<comment type="caution">
    <text evidence="10">The sequence shown here is derived from an EMBL/GenBank/DDBJ whole genome shotgun (WGS) entry which is preliminary data.</text>
</comment>
<dbReference type="InterPro" id="IPR013839">
    <property type="entry name" value="DNAligase_adenylation"/>
</dbReference>
<feature type="active site" description="N6-AMP-lysine intermediate" evidence="7">
    <location>
        <position position="125"/>
    </location>
</feature>
<keyword evidence="4 7" id="KW-0520">NAD</keyword>
<dbReference type="Pfam" id="PF03120">
    <property type="entry name" value="OB_DNA_ligase"/>
    <property type="match status" value="1"/>
</dbReference>
<dbReference type="InterPro" id="IPR013840">
    <property type="entry name" value="DNAligase_N"/>
</dbReference>
<feature type="signal peptide" evidence="8">
    <location>
        <begin position="1"/>
        <end position="18"/>
    </location>
</feature>
<evidence type="ECO:0000313" key="10">
    <source>
        <dbReference type="EMBL" id="MBT8767756.1"/>
    </source>
</evidence>
<evidence type="ECO:0000256" key="3">
    <source>
        <dbReference type="ARBA" id="ARBA00022763"/>
    </source>
</evidence>
<evidence type="ECO:0000313" key="11">
    <source>
        <dbReference type="Proteomes" id="UP001519667"/>
    </source>
</evidence>
<comment type="catalytic activity">
    <reaction evidence="6 7">
        <text>NAD(+) + (deoxyribonucleotide)n-3'-hydroxyl + 5'-phospho-(deoxyribonucleotide)m = (deoxyribonucleotide)n+m + AMP + beta-nicotinamide D-nucleotide.</text>
        <dbReference type="EC" id="6.5.1.2"/>
    </reaction>
</comment>
<evidence type="ECO:0000256" key="6">
    <source>
        <dbReference type="ARBA" id="ARBA00034005"/>
    </source>
</evidence>
<evidence type="ECO:0000256" key="1">
    <source>
        <dbReference type="ARBA" id="ARBA00022598"/>
    </source>
</evidence>
<dbReference type="InterPro" id="IPR004150">
    <property type="entry name" value="NAD_DNA_ligase_OB"/>
</dbReference>
<dbReference type="Gene3D" id="3.30.470.30">
    <property type="entry name" value="DNA ligase/mRNA capping enzyme"/>
    <property type="match status" value="1"/>
</dbReference>
<dbReference type="SMART" id="SM00532">
    <property type="entry name" value="LIGANc"/>
    <property type="match status" value="1"/>
</dbReference>
<comment type="function">
    <text evidence="7">Catalyzes the formation of phosphodiester linkages between 5'-phosphoryl and 3'-hydroxyl groups in double-stranded DNA using NAD as a coenzyme and as the energy source for the reaction.</text>
</comment>
<dbReference type="InterPro" id="IPR012340">
    <property type="entry name" value="NA-bd_OB-fold"/>
</dbReference>
<dbReference type="InterPro" id="IPR020923">
    <property type="entry name" value="DNA_ligase_B"/>
</dbReference>
<protein>
    <recommendedName>
        <fullName evidence="7">DNA ligase B</fullName>
        <ecNumber evidence="7">6.5.1.2</ecNumber>
    </recommendedName>
    <alternativeName>
        <fullName evidence="7">Polydeoxyribonucleotide synthase [NAD(+)] B</fullName>
    </alternativeName>
</protein>
<dbReference type="Proteomes" id="UP001519667">
    <property type="component" value="Unassembled WGS sequence"/>
</dbReference>
<organism evidence="10 11">
    <name type="scientific">Metapseudomonas boanensis</name>
    <dbReference type="NCBI Taxonomy" id="2822138"/>
    <lineage>
        <taxon>Bacteria</taxon>
        <taxon>Pseudomonadati</taxon>
        <taxon>Pseudomonadota</taxon>
        <taxon>Gammaproteobacteria</taxon>
        <taxon>Pseudomonadales</taxon>
        <taxon>Pseudomonadaceae</taxon>
        <taxon>Metapseudomonas</taxon>
    </lineage>
</organism>
<evidence type="ECO:0000259" key="9">
    <source>
        <dbReference type="SMART" id="SM00532"/>
    </source>
</evidence>
<dbReference type="InterPro" id="IPR050326">
    <property type="entry name" value="NAD_dep_DNA_ligaseB"/>
</dbReference>
<dbReference type="SUPFAM" id="SSF56091">
    <property type="entry name" value="DNA ligase/mRNA capping enzyme, catalytic domain"/>
    <property type="match status" value="1"/>
</dbReference>
<gene>
    <name evidence="7 10" type="primary">ligB</name>
    <name evidence="10" type="ORF">J7302_16720</name>
</gene>
<dbReference type="InterPro" id="IPR033136">
    <property type="entry name" value="DNA_ligase_CS"/>
</dbReference>
<dbReference type="SUPFAM" id="SSF50249">
    <property type="entry name" value="Nucleic acid-binding proteins"/>
    <property type="match status" value="1"/>
</dbReference>
<sequence length="561" mass="62757">MTQRIALLFLLPCLTALAGECPDWTIARADSELAALSRQLTEWDDAYHRQGRSLIDDELYDQARVRLEQLRSCFSTSTLAANDPLATNKGQIPHPIPQTGLDKLKDLADLRRWMGERKDLWVQPKVDGVAVTLVYRQGRLTQAISRGDGSRGQDWTAQARRIPAIAQQLPSSGELILQGELYWRLPGHIQASAGSQDARGRVAGLMARHSLSEMDAAGIGLFVWDWPTGPLNMSDRLKGLKALGFSDSVAFSQPVTRADDVAEWREHWYRTALPFASDGVVIRQGSRPDPSRWRAEPPNWAMAWKYPFAKALAEVRAVEFKVGRTGRITPLLRLAPVELDDRRIERVGLGSLQRWQRLDIRPGDRVAIALAGLTIPRLESVVTRASLREPLDVPDPQDYHTLSCWRPTPGCEEQFLARLQWLSSKQGLDLRGVGPGTWAKLRAAGKLERLLDWLALDESALAGIPGFAERSAMATAQRFRDARQQSFAVWLKALGLPPTGKARLGEHWDLLSQRDERQWREMAGIGPTRARQLVSFFRHPEVRSLRLQLEATGVAGFAALQ</sequence>
<evidence type="ECO:0000256" key="4">
    <source>
        <dbReference type="ARBA" id="ARBA00023027"/>
    </source>
</evidence>
<evidence type="ECO:0000256" key="2">
    <source>
        <dbReference type="ARBA" id="ARBA00022705"/>
    </source>
</evidence>
<dbReference type="InterPro" id="IPR010994">
    <property type="entry name" value="RuvA_2-like"/>
</dbReference>
<dbReference type="Gene3D" id="1.10.287.610">
    <property type="entry name" value="Helix hairpin bin"/>
    <property type="match status" value="1"/>
</dbReference>
<accession>A0ABS5XJ80</accession>
<dbReference type="NCBIfam" id="NF005987">
    <property type="entry name" value="PRK08097.1"/>
    <property type="match status" value="1"/>
</dbReference>
<dbReference type="SUPFAM" id="SSF47781">
    <property type="entry name" value="RuvA domain 2-like"/>
    <property type="match status" value="1"/>
</dbReference>
<dbReference type="HAMAP" id="MF_01587">
    <property type="entry name" value="DNA_ligase_B"/>
    <property type="match status" value="1"/>
</dbReference>
<keyword evidence="1 7" id="KW-0436">Ligase</keyword>
<dbReference type="GO" id="GO:0003911">
    <property type="term" value="F:DNA ligase (NAD+) activity"/>
    <property type="evidence" value="ECO:0007669"/>
    <property type="project" value="UniProtKB-EC"/>
</dbReference>
<comment type="similarity">
    <text evidence="7">Belongs to the NAD-dependent DNA ligase family. LigB subfamily.</text>
</comment>
<dbReference type="EMBL" id="JAGTIS010000009">
    <property type="protein sequence ID" value="MBT8767756.1"/>
    <property type="molecule type" value="Genomic_DNA"/>
</dbReference>
<dbReference type="Gene3D" id="2.40.50.140">
    <property type="entry name" value="Nucleic acid-binding proteins"/>
    <property type="match status" value="1"/>
</dbReference>
<keyword evidence="2 7" id="KW-0235">DNA replication</keyword>
<dbReference type="EC" id="6.5.1.2" evidence="7"/>
<evidence type="ECO:0000256" key="5">
    <source>
        <dbReference type="ARBA" id="ARBA00023204"/>
    </source>
</evidence>
<feature type="chain" id="PRO_5047330438" description="DNA ligase B" evidence="8">
    <location>
        <begin position="19"/>
        <end position="561"/>
    </location>
</feature>
<keyword evidence="5 7" id="KW-0234">DNA repair</keyword>
<evidence type="ECO:0000256" key="7">
    <source>
        <dbReference type="HAMAP-Rule" id="MF_01587"/>
    </source>
</evidence>
<proteinExistence type="inferred from homology"/>
<dbReference type="Pfam" id="PF01653">
    <property type="entry name" value="DNA_ligase_aden"/>
    <property type="match status" value="1"/>
</dbReference>